<evidence type="ECO:0000256" key="5">
    <source>
        <dbReference type="SAM" id="SignalP"/>
    </source>
</evidence>
<gene>
    <name evidence="7" type="ORF">GCM10011320_25470</name>
</gene>
<dbReference type="EMBL" id="BMKW01000006">
    <property type="protein sequence ID" value="GGJ17005.1"/>
    <property type="molecule type" value="Genomic_DNA"/>
</dbReference>
<feature type="domain" description="Solute-binding protein family 3/N-terminal" evidence="6">
    <location>
        <begin position="48"/>
        <end position="278"/>
    </location>
</feature>
<feature type="signal peptide" evidence="5">
    <location>
        <begin position="1"/>
        <end position="26"/>
    </location>
</feature>
<dbReference type="InterPro" id="IPR001638">
    <property type="entry name" value="Solute-binding_3/MltF_N"/>
</dbReference>
<reference evidence="7" key="1">
    <citation type="journal article" date="2014" name="Int. J. Syst. Evol. Microbiol.">
        <title>Complete genome sequence of Corynebacterium casei LMG S-19264T (=DSM 44701T), isolated from a smear-ripened cheese.</title>
        <authorList>
            <consortium name="US DOE Joint Genome Institute (JGI-PGF)"/>
            <person name="Walter F."/>
            <person name="Albersmeier A."/>
            <person name="Kalinowski J."/>
            <person name="Ruckert C."/>
        </authorList>
    </citation>
    <scope>NUCLEOTIDE SEQUENCE</scope>
    <source>
        <strain evidence="7">CGMCC 1.3617</strain>
    </source>
</reference>
<comment type="similarity">
    <text evidence="1 4">Belongs to the bacterial solute-binding protein 3 family.</text>
</comment>
<evidence type="ECO:0000259" key="6">
    <source>
        <dbReference type="SMART" id="SM00062"/>
    </source>
</evidence>
<sequence length="350" mass="37658">MIARRPLILSGFALMLAAADPVPASAQTTPTTAPPSANTLAVVQARGVLNCGVNAGVPGFAVPDSAGVYRGLDVDICRALAAAIFGDADKVSYRAVTGLTRFPALQSGEIDVLTMEVTWTFGRDAGLNVNYTAINYYDGQGFLVRRSSGARSARDLDGATICVNPGSATELNLADYFRQHGMQFAPVIIETGADLVRAYLSGRCDALTSDRGLLGARLHSSIPNPSEHVILPDVISKEPYSPVVRHGDDRWADIVRWTVWAMQEAEEYGVTSANAEAMRSSSNPTVQRLLGVTGDFGPMLGLRPNWAYDIVRQVGNYAESYDRNLAPLGLERGANRLWRDGGLLYPPPFR</sequence>
<protein>
    <submittedName>
        <fullName evidence="7">Amino acid ABC transporter substrate-binding protein</fullName>
    </submittedName>
</protein>
<evidence type="ECO:0000256" key="3">
    <source>
        <dbReference type="ARBA" id="ARBA00022729"/>
    </source>
</evidence>
<dbReference type="PANTHER" id="PTHR30085:SF7">
    <property type="entry name" value="AMINO-ACID ABC TRANSPORTER-BINDING PROTEIN YHDW-RELATED"/>
    <property type="match status" value="1"/>
</dbReference>
<dbReference type="AlphaFoldDB" id="A0A917NPM1"/>
<dbReference type="PANTHER" id="PTHR30085">
    <property type="entry name" value="AMINO ACID ABC TRANSPORTER PERMEASE"/>
    <property type="match status" value="1"/>
</dbReference>
<organism evidence="7 8">
    <name type="scientific">Neoroseomonas lacus</name>
    <dbReference type="NCBI Taxonomy" id="287609"/>
    <lineage>
        <taxon>Bacteria</taxon>
        <taxon>Pseudomonadati</taxon>
        <taxon>Pseudomonadota</taxon>
        <taxon>Alphaproteobacteria</taxon>
        <taxon>Acetobacterales</taxon>
        <taxon>Acetobacteraceae</taxon>
        <taxon>Neoroseomonas</taxon>
    </lineage>
</organism>
<evidence type="ECO:0000256" key="4">
    <source>
        <dbReference type="RuleBase" id="RU003744"/>
    </source>
</evidence>
<dbReference type="Pfam" id="PF00497">
    <property type="entry name" value="SBP_bac_3"/>
    <property type="match status" value="1"/>
</dbReference>
<dbReference type="Proteomes" id="UP000661507">
    <property type="component" value="Unassembled WGS sequence"/>
</dbReference>
<dbReference type="InterPro" id="IPR018313">
    <property type="entry name" value="SBP_3_CS"/>
</dbReference>
<accession>A0A917NPM1</accession>
<proteinExistence type="inferred from homology"/>
<dbReference type="PROSITE" id="PS01039">
    <property type="entry name" value="SBP_BACTERIAL_3"/>
    <property type="match status" value="1"/>
</dbReference>
<dbReference type="CDD" id="cd13692">
    <property type="entry name" value="PBP2_BztA"/>
    <property type="match status" value="1"/>
</dbReference>
<keyword evidence="8" id="KW-1185">Reference proteome</keyword>
<evidence type="ECO:0000256" key="1">
    <source>
        <dbReference type="ARBA" id="ARBA00010333"/>
    </source>
</evidence>
<keyword evidence="3 5" id="KW-0732">Signal</keyword>
<dbReference type="RefSeq" id="WP_188967440.1">
    <property type="nucleotide sequence ID" value="NZ_BMKW01000006.1"/>
</dbReference>
<dbReference type="SMART" id="SM00062">
    <property type="entry name" value="PBPb"/>
    <property type="match status" value="1"/>
</dbReference>
<name>A0A917NPM1_9PROT</name>
<keyword evidence="2" id="KW-0813">Transport</keyword>
<dbReference type="GO" id="GO:0006865">
    <property type="term" value="P:amino acid transport"/>
    <property type="evidence" value="ECO:0007669"/>
    <property type="project" value="TreeGrafter"/>
</dbReference>
<dbReference type="InterPro" id="IPR051455">
    <property type="entry name" value="Bact_solute-bind_prot3"/>
</dbReference>
<evidence type="ECO:0000313" key="7">
    <source>
        <dbReference type="EMBL" id="GGJ17005.1"/>
    </source>
</evidence>
<reference evidence="7" key="2">
    <citation type="submission" date="2020-09" db="EMBL/GenBank/DDBJ databases">
        <authorList>
            <person name="Sun Q."/>
            <person name="Zhou Y."/>
        </authorList>
    </citation>
    <scope>NUCLEOTIDE SEQUENCE</scope>
    <source>
        <strain evidence="7">CGMCC 1.3617</strain>
    </source>
</reference>
<feature type="chain" id="PRO_5037425877" evidence="5">
    <location>
        <begin position="27"/>
        <end position="350"/>
    </location>
</feature>
<dbReference type="SUPFAM" id="SSF53850">
    <property type="entry name" value="Periplasmic binding protein-like II"/>
    <property type="match status" value="1"/>
</dbReference>
<dbReference type="Gene3D" id="3.40.190.10">
    <property type="entry name" value="Periplasmic binding protein-like II"/>
    <property type="match status" value="2"/>
</dbReference>
<evidence type="ECO:0000256" key="2">
    <source>
        <dbReference type="ARBA" id="ARBA00022448"/>
    </source>
</evidence>
<evidence type="ECO:0000313" key="8">
    <source>
        <dbReference type="Proteomes" id="UP000661507"/>
    </source>
</evidence>
<comment type="caution">
    <text evidence="7">The sequence shown here is derived from an EMBL/GenBank/DDBJ whole genome shotgun (WGS) entry which is preliminary data.</text>
</comment>